<feature type="signal peptide" evidence="1">
    <location>
        <begin position="1"/>
        <end position="20"/>
    </location>
</feature>
<dbReference type="InterPro" id="IPR029045">
    <property type="entry name" value="ClpP/crotonase-like_dom_sf"/>
</dbReference>
<comment type="caution">
    <text evidence="3">The sequence shown here is derived from an EMBL/GenBank/DDBJ whole genome shotgun (WGS) entry which is preliminary data.</text>
</comment>
<evidence type="ECO:0000259" key="2">
    <source>
        <dbReference type="Pfam" id="PF03572"/>
    </source>
</evidence>
<reference evidence="3 4" key="1">
    <citation type="submission" date="2018-12" db="EMBL/GenBank/DDBJ databases">
        <authorList>
            <person name="Feng G."/>
            <person name="Zhu H."/>
        </authorList>
    </citation>
    <scope>NUCLEOTIDE SEQUENCE [LARGE SCALE GENOMIC DNA]</scope>
    <source>
        <strain evidence="3 4">LMG 26000</strain>
    </source>
</reference>
<proteinExistence type="predicted"/>
<accession>A0A428KEA0</accession>
<sequence length="600" mass="66562">MNFLRSSVLLLLALPFASSASPAPLTARETRNLTALTKLVGDVKYFYPNRHTARLSWETVLVRSIPAVRHARTDAALARTLDSLLRPLAPEILLRLHTAAAESEPAGFAPMGTGPVYFWEHHSLGRDKAGLPVVRLMLKLAGIPYASTIRAAAGAAADSLFPNEQRRYTAALTDSVRLELPLVLTAAQYRQRLSYHLGRRVRRLSARTPEHRLATIMLVWNVLQHFYPYRAVLARAQWEAALGPALRQAAPATTEAELLAACRTLLARLPDRHVAIGPKTRTGLRIVEPPWALRLVLAEDQVVVVQQVPPRLRTQVVPGDVVTHVNGRPVAHWLDSLQLMQPATTPAVARQLATGQLLSQLAAAAPAATFTLRDSLGHSTCLRWAFRQLRGSLYQQLPPVREVAPGLVYLEAARLRYADFRRALPQLQAARGVVIDLRQRPHYDLLRILLHFSQQPLISDSLTMPMLRQPNFEHPKFSGEQAARKPPQLPFIAAPKVFLTGPHTYSYGETITELVRRHQLGLLVGQPTGGTNGEMNFAAIGRAFLLSWTGRRVVSRGQPYQGTGLTPDLLVVPTRRQLARQQDAELLQALEWLQQAPPPR</sequence>
<feature type="chain" id="PRO_5018980078" description="Tail specific protease domain-containing protein" evidence="1">
    <location>
        <begin position="21"/>
        <end position="600"/>
    </location>
</feature>
<name>A0A428KEA0_9BACT</name>
<dbReference type="Gene3D" id="3.90.226.10">
    <property type="entry name" value="2-enoyl-CoA Hydratase, Chain A, domain 1"/>
    <property type="match status" value="1"/>
</dbReference>
<dbReference type="AlphaFoldDB" id="A0A428KEA0"/>
<dbReference type="Proteomes" id="UP000270291">
    <property type="component" value="Unassembled WGS sequence"/>
</dbReference>
<evidence type="ECO:0000256" key="1">
    <source>
        <dbReference type="SAM" id="SignalP"/>
    </source>
</evidence>
<dbReference type="GO" id="GO:0006508">
    <property type="term" value="P:proteolysis"/>
    <property type="evidence" value="ECO:0007669"/>
    <property type="project" value="InterPro"/>
</dbReference>
<keyword evidence="1" id="KW-0732">Signal</keyword>
<keyword evidence="4" id="KW-1185">Reference proteome</keyword>
<dbReference type="Pfam" id="PF03572">
    <property type="entry name" value="Peptidase_S41"/>
    <property type="match status" value="1"/>
</dbReference>
<protein>
    <recommendedName>
        <fullName evidence="2">Tail specific protease domain-containing protein</fullName>
    </recommendedName>
</protein>
<organism evidence="3 4">
    <name type="scientific">Hymenobacter perfusus</name>
    <dbReference type="NCBI Taxonomy" id="1236770"/>
    <lineage>
        <taxon>Bacteria</taxon>
        <taxon>Pseudomonadati</taxon>
        <taxon>Bacteroidota</taxon>
        <taxon>Cytophagia</taxon>
        <taxon>Cytophagales</taxon>
        <taxon>Hymenobacteraceae</taxon>
        <taxon>Hymenobacter</taxon>
    </lineage>
</organism>
<dbReference type="EMBL" id="RWIU01000002">
    <property type="protein sequence ID" value="RSK44763.1"/>
    <property type="molecule type" value="Genomic_DNA"/>
</dbReference>
<dbReference type="GO" id="GO:0008236">
    <property type="term" value="F:serine-type peptidase activity"/>
    <property type="evidence" value="ECO:0007669"/>
    <property type="project" value="InterPro"/>
</dbReference>
<dbReference type="RefSeq" id="WP_125436964.1">
    <property type="nucleotide sequence ID" value="NZ_RWIU01000002.1"/>
</dbReference>
<dbReference type="OrthoDB" id="5379939at2"/>
<dbReference type="SUPFAM" id="SSF52096">
    <property type="entry name" value="ClpP/crotonase"/>
    <property type="match status" value="1"/>
</dbReference>
<evidence type="ECO:0000313" key="3">
    <source>
        <dbReference type="EMBL" id="RSK44763.1"/>
    </source>
</evidence>
<feature type="domain" description="Tail specific protease" evidence="2">
    <location>
        <begin position="416"/>
        <end position="570"/>
    </location>
</feature>
<dbReference type="InterPro" id="IPR005151">
    <property type="entry name" value="Tail-specific_protease"/>
</dbReference>
<evidence type="ECO:0000313" key="4">
    <source>
        <dbReference type="Proteomes" id="UP000270291"/>
    </source>
</evidence>
<gene>
    <name evidence="3" type="ORF">EI293_09660</name>
</gene>